<dbReference type="GeneID" id="25914039"/>
<organism evidence="1 2">
    <name type="scientific">Sphaeroforma arctica JP610</name>
    <dbReference type="NCBI Taxonomy" id="667725"/>
    <lineage>
        <taxon>Eukaryota</taxon>
        <taxon>Ichthyosporea</taxon>
        <taxon>Ichthyophonida</taxon>
        <taxon>Sphaeroforma</taxon>
    </lineage>
</organism>
<gene>
    <name evidence="1" type="ORF">SARC_13535</name>
</gene>
<protein>
    <submittedName>
        <fullName evidence="1">Uncharacterized protein</fullName>
    </submittedName>
</protein>
<evidence type="ECO:0000313" key="2">
    <source>
        <dbReference type="Proteomes" id="UP000054560"/>
    </source>
</evidence>
<dbReference type="Proteomes" id="UP000054560">
    <property type="component" value="Unassembled WGS sequence"/>
</dbReference>
<sequence>MNVLNSTSRFRGCHQLKLLKPSGRKETIPRDNAATRDSKCLARLILSIPLGRGNPGYLKSLGLARVGVIFRERYCMFQGASASVGVISVTFMRMVGAACPKSVDRTRGLMTPCSRPDLGP</sequence>
<proteinExistence type="predicted"/>
<name>A0A0L0FCV1_9EUKA</name>
<reference evidence="1 2" key="1">
    <citation type="submission" date="2011-02" db="EMBL/GenBank/DDBJ databases">
        <title>The Genome Sequence of Sphaeroforma arctica JP610.</title>
        <authorList>
            <consortium name="The Broad Institute Genome Sequencing Platform"/>
            <person name="Russ C."/>
            <person name="Cuomo C."/>
            <person name="Young S.K."/>
            <person name="Zeng Q."/>
            <person name="Gargeya S."/>
            <person name="Alvarado L."/>
            <person name="Berlin A."/>
            <person name="Chapman S.B."/>
            <person name="Chen Z."/>
            <person name="Freedman E."/>
            <person name="Gellesch M."/>
            <person name="Goldberg J."/>
            <person name="Griggs A."/>
            <person name="Gujja S."/>
            <person name="Heilman E."/>
            <person name="Heiman D."/>
            <person name="Howarth C."/>
            <person name="Mehta T."/>
            <person name="Neiman D."/>
            <person name="Pearson M."/>
            <person name="Roberts A."/>
            <person name="Saif S."/>
            <person name="Shea T."/>
            <person name="Shenoy N."/>
            <person name="Sisk P."/>
            <person name="Stolte C."/>
            <person name="Sykes S."/>
            <person name="White J."/>
            <person name="Yandava C."/>
            <person name="Burger G."/>
            <person name="Gray M.W."/>
            <person name="Holland P.W.H."/>
            <person name="King N."/>
            <person name="Lang F.B.F."/>
            <person name="Roger A.J."/>
            <person name="Ruiz-Trillo I."/>
            <person name="Haas B."/>
            <person name="Nusbaum C."/>
            <person name="Birren B."/>
        </authorList>
    </citation>
    <scope>NUCLEOTIDE SEQUENCE [LARGE SCALE GENOMIC DNA]</scope>
    <source>
        <strain evidence="1 2">JP610</strain>
    </source>
</reference>
<accession>A0A0L0FCV1</accession>
<dbReference type="AlphaFoldDB" id="A0A0L0FCV1"/>
<evidence type="ECO:0000313" key="1">
    <source>
        <dbReference type="EMBL" id="KNC73908.1"/>
    </source>
</evidence>
<dbReference type="RefSeq" id="XP_014147810.1">
    <property type="nucleotide sequence ID" value="XM_014292335.1"/>
</dbReference>
<dbReference type="EMBL" id="KQ244997">
    <property type="protein sequence ID" value="KNC73908.1"/>
    <property type="molecule type" value="Genomic_DNA"/>
</dbReference>
<keyword evidence="2" id="KW-1185">Reference proteome</keyword>